<dbReference type="OrthoDB" id="3962244at2"/>
<protein>
    <submittedName>
        <fullName evidence="1">Uncharacterized protein</fullName>
    </submittedName>
</protein>
<dbReference type="RefSeq" id="WP_126641635.1">
    <property type="nucleotide sequence ID" value="NZ_BIFH01000035.1"/>
</dbReference>
<dbReference type="EMBL" id="BIFH01000035">
    <property type="protein sequence ID" value="GCD99867.1"/>
    <property type="molecule type" value="Genomic_DNA"/>
</dbReference>
<name>A0A401YZ46_9ACTN</name>
<accession>A0A401YZ46</accession>
<sequence length="357" mass="38935">MAEISYPYTEKNASGATDLVSQVQWQRMATTWGGDCVDFQLTAGGYSNGSLPFDYQVVNGRSLQLGPGAAVVGGFHYELTSALALDVLPNPTDQTRLDTIVIRTDLTRGATNLAIVKGQPATIPIAPQPQRVPGQIWEMVLYEIIVAPKDGVISPRDRRTFRTPSPVGMAWNVEESSKNLVPGTFVLDMDADGSDTQYEGWRGRDGYMVTRHLGRSLGYTPRLARATNAPAELRAVGRWRFIAPGTVWFTARIQNATDITIRTNGESLGLGLPMQASGTVGQVLTGHLQNPYEKSGMPNFMLLQALCWEGNGMENPSLYTQSQWSAADGMDVLTTMPAQSSIYFSGVYEANVFNERG</sequence>
<evidence type="ECO:0000313" key="1">
    <source>
        <dbReference type="EMBL" id="GCD99867.1"/>
    </source>
</evidence>
<proteinExistence type="predicted"/>
<reference evidence="1 2" key="1">
    <citation type="submission" date="2018-12" db="EMBL/GenBank/DDBJ databases">
        <title>Draft genome sequence of Embleya hyalina NBRC 13850T.</title>
        <authorList>
            <person name="Komaki H."/>
            <person name="Hosoyama A."/>
            <person name="Kimura A."/>
            <person name="Ichikawa N."/>
            <person name="Tamura T."/>
        </authorList>
    </citation>
    <scope>NUCLEOTIDE SEQUENCE [LARGE SCALE GENOMIC DNA]</scope>
    <source>
        <strain evidence="1 2">NBRC 13850</strain>
    </source>
</reference>
<evidence type="ECO:0000313" key="2">
    <source>
        <dbReference type="Proteomes" id="UP000286931"/>
    </source>
</evidence>
<dbReference type="Proteomes" id="UP000286931">
    <property type="component" value="Unassembled WGS sequence"/>
</dbReference>
<organism evidence="1 2">
    <name type="scientific">Embleya hyalina</name>
    <dbReference type="NCBI Taxonomy" id="516124"/>
    <lineage>
        <taxon>Bacteria</taxon>
        <taxon>Bacillati</taxon>
        <taxon>Actinomycetota</taxon>
        <taxon>Actinomycetes</taxon>
        <taxon>Kitasatosporales</taxon>
        <taxon>Streptomycetaceae</taxon>
        <taxon>Embleya</taxon>
    </lineage>
</organism>
<dbReference type="AlphaFoldDB" id="A0A401YZ46"/>
<keyword evidence="2" id="KW-1185">Reference proteome</keyword>
<gene>
    <name evidence="1" type="ORF">EHYA_07589</name>
</gene>
<comment type="caution">
    <text evidence="1">The sequence shown here is derived from an EMBL/GenBank/DDBJ whole genome shotgun (WGS) entry which is preliminary data.</text>
</comment>